<accession>A0A0A9HEH8</accession>
<evidence type="ECO:0000313" key="1">
    <source>
        <dbReference type="EMBL" id="JAE34214.1"/>
    </source>
</evidence>
<reference evidence="1" key="1">
    <citation type="submission" date="2014-09" db="EMBL/GenBank/DDBJ databases">
        <authorList>
            <person name="Magalhaes I.L.F."/>
            <person name="Oliveira U."/>
            <person name="Santos F.R."/>
            <person name="Vidigal T.H.D.A."/>
            <person name="Brescovit A.D."/>
            <person name="Santos A.J."/>
        </authorList>
    </citation>
    <scope>NUCLEOTIDE SEQUENCE</scope>
    <source>
        <tissue evidence="1">Shoot tissue taken approximately 20 cm above the soil surface</tissue>
    </source>
</reference>
<dbReference type="EMBL" id="GBRH01163682">
    <property type="protein sequence ID" value="JAE34214.1"/>
    <property type="molecule type" value="Transcribed_RNA"/>
</dbReference>
<sequence>MIRATPQPSAAQIAGINLCAVEVVKLLRKKRKK</sequence>
<protein>
    <submittedName>
        <fullName evidence="1">Uncharacterized protein</fullName>
    </submittedName>
</protein>
<organism evidence="1">
    <name type="scientific">Arundo donax</name>
    <name type="common">Giant reed</name>
    <name type="synonym">Donax arundinaceus</name>
    <dbReference type="NCBI Taxonomy" id="35708"/>
    <lineage>
        <taxon>Eukaryota</taxon>
        <taxon>Viridiplantae</taxon>
        <taxon>Streptophyta</taxon>
        <taxon>Embryophyta</taxon>
        <taxon>Tracheophyta</taxon>
        <taxon>Spermatophyta</taxon>
        <taxon>Magnoliopsida</taxon>
        <taxon>Liliopsida</taxon>
        <taxon>Poales</taxon>
        <taxon>Poaceae</taxon>
        <taxon>PACMAD clade</taxon>
        <taxon>Arundinoideae</taxon>
        <taxon>Arundineae</taxon>
        <taxon>Arundo</taxon>
    </lineage>
</organism>
<name>A0A0A9HEH8_ARUDO</name>
<proteinExistence type="predicted"/>
<reference evidence="1" key="2">
    <citation type="journal article" date="2015" name="Data Brief">
        <title>Shoot transcriptome of the giant reed, Arundo donax.</title>
        <authorList>
            <person name="Barrero R.A."/>
            <person name="Guerrero F.D."/>
            <person name="Moolhuijzen P."/>
            <person name="Goolsby J.A."/>
            <person name="Tidwell J."/>
            <person name="Bellgard S.E."/>
            <person name="Bellgard M.I."/>
        </authorList>
    </citation>
    <scope>NUCLEOTIDE SEQUENCE</scope>
    <source>
        <tissue evidence="1">Shoot tissue taken approximately 20 cm above the soil surface</tissue>
    </source>
</reference>
<dbReference type="AlphaFoldDB" id="A0A0A9HEH8"/>